<reference evidence="22 23" key="5">
    <citation type="journal article" date="2019" name="Nat. Med.">
        <title>A library of human gut bacterial isolates paired with longitudinal multiomics data enables mechanistic microbiome research.</title>
        <authorList>
            <person name="Poyet M."/>
            <person name="Groussin M."/>
            <person name="Gibbons S.M."/>
            <person name="Avila-Pacheco J."/>
            <person name="Jiang X."/>
            <person name="Kearney S.M."/>
            <person name="Perrotta A.R."/>
            <person name="Berdy B."/>
            <person name="Zhao S."/>
            <person name="Lieberman T.D."/>
            <person name="Swanson P.K."/>
            <person name="Smith M."/>
            <person name="Roesemann S."/>
            <person name="Alexander J.E."/>
            <person name="Rich S.A."/>
            <person name="Livny J."/>
            <person name="Vlamakis H."/>
            <person name="Clish C."/>
            <person name="Bullock K."/>
            <person name="Deik A."/>
            <person name="Scott J."/>
            <person name="Pierce K.A."/>
            <person name="Xavier R.J."/>
            <person name="Alm E.J."/>
        </authorList>
    </citation>
    <scope>NUCLEOTIDE SEQUENCE [LARGE SCALE GENOMIC DNA]</scope>
    <source>
        <strain evidence="6 27">BIOML-A134</strain>
        <strain evidence="8 25">BIOML-A14</strain>
        <strain evidence="4 23">BIOML-A160</strain>
        <strain evidence="5 22">BIOML-A163</strain>
        <strain evidence="3 26">BIOML-A183</strain>
        <strain evidence="9 24">BIOML-A2</strain>
        <strain evidence="7 28">BIOML-A41</strain>
    </source>
</reference>
<evidence type="ECO:0000313" key="13">
    <source>
        <dbReference type="EMBL" id="RGS82481.1"/>
    </source>
</evidence>
<feature type="transmembrane region" description="Helical" evidence="1">
    <location>
        <begin position="194"/>
        <end position="215"/>
    </location>
</feature>
<dbReference type="EMBL" id="VWGP01000004">
    <property type="protein sequence ID" value="KAA4539549.1"/>
    <property type="molecule type" value="Genomic_DNA"/>
</dbReference>
<gene>
    <name evidence="15" type="ORF">DW206_08315</name>
    <name evidence="14" type="ORF">DWV35_18825</name>
    <name evidence="13" type="ORF">DWX70_15575</name>
    <name evidence="12" type="ORF">DYI28_01820</name>
    <name evidence="9" type="ORF">F3B53_16295</name>
    <name evidence="7" type="ORF">F3B85_05975</name>
    <name evidence="8" type="ORF">F3B98_23560</name>
    <name evidence="6" type="ORF">F3D66_06925</name>
    <name evidence="5" type="ORF">F3D71_05550</name>
    <name evidence="4" type="ORF">F3F25_25630</name>
    <name evidence="3" type="ORF">F3F51_17685</name>
    <name evidence="10" type="ORF">PO382_24855</name>
    <name evidence="11" type="ORF">PQ628_24525</name>
    <name evidence="16" type="ORF">SAMN05192582_104634</name>
</gene>
<dbReference type="AlphaFoldDB" id="A0A139L577"/>
<dbReference type="Proteomes" id="UP000266492">
    <property type="component" value="Unassembled WGS sequence"/>
</dbReference>
<evidence type="ECO:0000313" key="8">
    <source>
        <dbReference type="EMBL" id="KAA4661287.1"/>
    </source>
</evidence>
<sequence>MLNLIAVFLVCSGIGIAVHIAIDLTHRPQSMKIMNAVWILSALWGSYLALWAYNKFGRSSPMKAEDDGMKMDMSGMKDMSDMKGMDMSGMKDNMEMDMAMQGEMSMQGMQRPYWQSVALSALHCGAGCTLADIIGEWFTNYVPVTVAGSQLFGNWVLDFILALMIGVYFQFYAIREMEKISVGNALARAFKADFFSLLSWQVGMYGWMAIVYFVLFINEPLPKDTWIFWFMMQLAMLFGFFCAYPMNALLIKLGIKKGM</sequence>
<evidence type="ECO:0000313" key="6">
    <source>
        <dbReference type="EMBL" id="KAA4101934.1"/>
    </source>
</evidence>
<proteinExistence type="predicted"/>
<dbReference type="Proteomes" id="UP000460135">
    <property type="component" value="Unassembled WGS sequence"/>
</dbReference>
<evidence type="ECO:0000313" key="10">
    <source>
        <dbReference type="EMBL" id="MDC2745428.1"/>
    </source>
</evidence>
<reference evidence="21" key="2">
    <citation type="journal article" date="2018" name="J. Anim. Genet.">
        <title>Acquired interbacterial defense systems protect against interspecies antagonism in the human gut microbiome.</title>
        <authorList>
            <person name="Ross B.D."/>
            <person name="Verster A.J."/>
            <person name="Radey M.C."/>
            <person name="Schmidtke D.T."/>
            <person name="Pope C.E."/>
            <person name="Hoffman L.R."/>
            <person name="Hajjar A."/>
            <person name="Peterson S.B."/>
            <person name="Borenstein E."/>
            <person name="Mougous J."/>
        </authorList>
    </citation>
    <scope>NUCLEOTIDE SEQUENCE [LARGE SCALE GENOMIC DNA]</scope>
    <source>
        <strain evidence="21">3725 D1 iv</strain>
    </source>
</reference>
<evidence type="ECO:0000313" key="18">
    <source>
        <dbReference type="Proteomes" id="UP000266492"/>
    </source>
</evidence>
<keyword evidence="1" id="KW-0812">Transmembrane</keyword>
<evidence type="ECO:0000313" key="11">
    <source>
        <dbReference type="EMBL" id="MDC7961368.1"/>
    </source>
</evidence>
<evidence type="ECO:0000313" key="5">
    <source>
        <dbReference type="EMBL" id="KAA3953532.1"/>
    </source>
</evidence>
<dbReference type="EMBL" id="FNDO01000046">
    <property type="protein sequence ID" value="SDI45360.1"/>
    <property type="molecule type" value="Genomic_DNA"/>
</dbReference>
<evidence type="ECO:0000313" key="15">
    <source>
        <dbReference type="EMBL" id="RHH48102.1"/>
    </source>
</evidence>
<dbReference type="EMBL" id="QRVZ01000012">
    <property type="protein sequence ID" value="RGS82481.1"/>
    <property type="molecule type" value="Genomic_DNA"/>
</dbReference>
<evidence type="ECO:0000313" key="22">
    <source>
        <dbReference type="Proteomes" id="UP000323717"/>
    </source>
</evidence>
<organism evidence="9 24">
    <name type="scientific">Bacteroides ovatus</name>
    <dbReference type="NCBI Taxonomy" id="28116"/>
    <lineage>
        <taxon>Bacteria</taxon>
        <taxon>Pseudomonadati</taxon>
        <taxon>Bacteroidota</taxon>
        <taxon>Bacteroidia</taxon>
        <taxon>Bacteroidales</taxon>
        <taxon>Bacteroidaceae</taxon>
        <taxon>Bacteroides</taxon>
    </lineage>
</organism>
<dbReference type="KEGG" id="boa:Bovatus_00834"/>
<dbReference type="EMBL" id="CP041395">
    <property type="protein sequence ID" value="QDM07551.1"/>
    <property type="molecule type" value="Genomic_DNA"/>
</dbReference>
<dbReference type="EMBL" id="VWLB01000062">
    <property type="protein sequence ID" value="KAA3922693.1"/>
    <property type="molecule type" value="Genomic_DNA"/>
</dbReference>
<dbReference type="RefSeq" id="WP_004303313.1">
    <property type="nucleotide sequence ID" value="NZ_BAABYJ010000001.1"/>
</dbReference>
<evidence type="ECO:0000313" key="23">
    <source>
        <dbReference type="Proteomes" id="UP000365824"/>
    </source>
</evidence>
<evidence type="ECO:0000313" key="12">
    <source>
        <dbReference type="EMBL" id="QDM07551.1"/>
    </source>
</evidence>
<dbReference type="EMBL" id="VWLE01000045">
    <property type="protein sequence ID" value="KAA3953532.1"/>
    <property type="molecule type" value="Genomic_DNA"/>
</dbReference>
<keyword evidence="27" id="KW-1185">Reference proteome</keyword>
<name>A0A139L577_BACOV</name>
<dbReference type="EMBL" id="VWFC01000020">
    <property type="protein sequence ID" value="KAB1324656.1"/>
    <property type="molecule type" value="Genomic_DNA"/>
</dbReference>
<evidence type="ECO:0000313" key="4">
    <source>
        <dbReference type="EMBL" id="KAA3922693.1"/>
    </source>
</evidence>
<evidence type="ECO:0000313" key="20">
    <source>
        <dbReference type="Proteomes" id="UP000286031"/>
    </source>
</evidence>
<dbReference type="Proteomes" id="UP000473905">
    <property type="component" value="Unassembled WGS sequence"/>
</dbReference>
<evidence type="ECO:0000313" key="17">
    <source>
        <dbReference type="Proteomes" id="UP000181870"/>
    </source>
</evidence>
<dbReference type="STRING" id="28116.Bovatus_00834"/>
<dbReference type="Proteomes" id="UP001219389">
    <property type="component" value="Unassembled WGS sequence"/>
</dbReference>
<dbReference type="Pfam" id="PF14342">
    <property type="entry name" value="DUF4396"/>
    <property type="match status" value="1"/>
</dbReference>
<dbReference type="Proteomes" id="UP001215078">
    <property type="component" value="Unassembled WGS sequence"/>
</dbReference>
<dbReference type="EMBL" id="QRJR01000006">
    <property type="protein sequence ID" value="RHH48102.1"/>
    <property type="molecule type" value="Genomic_DNA"/>
</dbReference>
<evidence type="ECO:0000313" key="14">
    <source>
        <dbReference type="EMBL" id="RGX07580.1"/>
    </source>
</evidence>
<feature type="domain" description="DUF4396" evidence="2">
    <location>
        <begin position="114"/>
        <end position="256"/>
    </location>
</feature>
<accession>A0A139L577</accession>
<dbReference type="Proteomes" id="UP000323717">
    <property type="component" value="Unassembled WGS sequence"/>
</dbReference>
<evidence type="ECO:0000313" key="28">
    <source>
        <dbReference type="Proteomes" id="UP000478493"/>
    </source>
</evidence>
<dbReference type="EMBL" id="JAQNZF010000056">
    <property type="protein sequence ID" value="MDC2745428.1"/>
    <property type="molecule type" value="Genomic_DNA"/>
</dbReference>
<reference evidence="16 17" key="1">
    <citation type="submission" date="2016-10" db="EMBL/GenBank/DDBJ databases">
        <authorList>
            <person name="de Groot N.N."/>
        </authorList>
    </citation>
    <scope>NUCLEOTIDE SEQUENCE [LARGE SCALE GENOMIC DNA]</scope>
    <source>
        <strain evidence="16 17">NLAE-zl-C57</strain>
    </source>
</reference>
<dbReference type="EMBL" id="VWKB01000008">
    <property type="protein sequence ID" value="KAA4101934.1"/>
    <property type="molecule type" value="Genomic_DNA"/>
</dbReference>
<evidence type="ECO:0000256" key="1">
    <source>
        <dbReference type="SAM" id="Phobius"/>
    </source>
</evidence>
<protein>
    <submittedName>
        <fullName evidence="9">DUF4396 domain-containing protein</fullName>
    </submittedName>
</protein>
<feature type="transmembrane region" description="Helical" evidence="1">
    <location>
        <begin position="155"/>
        <end position="174"/>
    </location>
</feature>
<evidence type="ECO:0000313" key="7">
    <source>
        <dbReference type="EMBL" id="KAA4539549.1"/>
    </source>
</evidence>
<dbReference type="EMBL" id="QSBI01000027">
    <property type="protein sequence ID" value="RGX07580.1"/>
    <property type="molecule type" value="Genomic_DNA"/>
</dbReference>
<reference evidence="12" key="3">
    <citation type="journal article" date="2018" name="Nature">
        <title>Human gut bacteria contain acquired interbacterial defence systems.</title>
        <authorList>
            <person name="Ross B.D."/>
            <person name="Verster A.J."/>
            <person name="Radey M.C."/>
            <person name="Schmidtke D.T."/>
            <person name="Pope C.E."/>
            <person name="Hoffman L.R."/>
            <person name="Hajjar A."/>
            <person name="Peterson S.B."/>
            <person name="Borenstein E."/>
            <person name="Mougous J."/>
        </authorList>
    </citation>
    <scope>NUCLEOTIDE SEQUENCE</scope>
    <source>
        <strain evidence="12">3725 D1 iv</strain>
    </source>
</reference>
<dbReference type="PATRIC" id="fig|28116.10.peg.2778"/>
<feature type="transmembrane region" description="Helical" evidence="1">
    <location>
        <begin position="227"/>
        <end position="251"/>
    </location>
</feature>
<dbReference type="Proteomes" id="UP000286031">
    <property type="component" value="Unassembled WGS sequence"/>
</dbReference>
<dbReference type="EMBL" id="VWFO01000045">
    <property type="protein sequence ID" value="KAA4661287.1"/>
    <property type="molecule type" value="Genomic_DNA"/>
</dbReference>
<feature type="transmembrane region" description="Helical" evidence="1">
    <location>
        <begin position="113"/>
        <end position="135"/>
    </location>
</feature>
<evidence type="ECO:0000313" key="27">
    <source>
        <dbReference type="Proteomes" id="UP000473905"/>
    </source>
</evidence>
<feature type="transmembrane region" description="Helical" evidence="1">
    <location>
        <begin position="33"/>
        <end position="53"/>
    </location>
</feature>
<evidence type="ECO:0000313" key="21">
    <source>
        <dbReference type="Proteomes" id="UP000318823"/>
    </source>
</evidence>
<evidence type="ECO:0000313" key="3">
    <source>
        <dbReference type="EMBL" id="KAA3802775.1"/>
    </source>
</evidence>
<dbReference type="Proteomes" id="UP000375690">
    <property type="component" value="Unassembled WGS sequence"/>
</dbReference>
<evidence type="ECO:0000259" key="2">
    <source>
        <dbReference type="Pfam" id="PF14342"/>
    </source>
</evidence>
<dbReference type="EMBL" id="VWLX01000013">
    <property type="protein sequence ID" value="KAA3802775.1"/>
    <property type="molecule type" value="Genomic_DNA"/>
</dbReference>
<keyword evidence="1" id="KW-0472">Membrane</keyword>
<keyword evidence="1" id="KW-1133">Transmembrane helix</keyword>
<evidence type="ECO:0000313" key="16">
    <source>
        <dbReference type="EMBL" id="SDI45360.1"/>
    </source>
</evidence>
<evidence type="ECO:0000313" key="9">
    <source>
        <dbReference type="EMBL" id="KAB1324656.1"/>
    </source>
</evidence>
<dbReference type="Proteomes" id="UP000365824">
    <property type="component" value="Unassembled WGS sequence"/>
</dbReference>
<evidence type="ECO:0000313" key="26">
    <source>
        <dbReference type="Proteomes" id="UP000460135"/>
    </source>
</evidence>
<dbReference type="Proteomes" id="UP000181870">
    <property type="component" value="Unassembled WGS sequence"/>
</dbReference>
<reference evidence="18 19" key="4">
    <citation type="submission" date="2018-08" db="EMBL/GenBank/DDBJ databases">
        <title>A genome reference for cultivated species of the human gut microbiota.</title>
        <authorList>
            <person name="Zou Y."/>
            <person name="Xue W."/>
            <person name="Luo G."/>
        </authorList>
    </citation>
    <scope>NUCLEOTIDE SEQUENCE [LARGE SCALE GENOMIC DNA]</scope>
    <source>
        <strain evidence="14 20">AF04-46</strain>
        <strain evidence="13 18">AF20-9LB</strain>
        <strain evidence="15 19">AM17-48</strain>
    </source>
</reference>
<dbReference type="GeneID" id="29453448"/>
<reference evidence="12" key="6">
    <citation type="submission" date="2019-07" db="EMBL/GenBank/DDBJ databases">
        <authorList>
            <person name="Ross B.D."/>
            <person name="Verster A.J."/>
            <person name="Radey M.C."/>
            <person name="Schmidtke D.T."/>
            <person name="Pope C.E."/>
            <person name="Hoffman L.R."/>
            <person name="Hajjar A."/>
            <person name="Peterson S.B."/>
            <person name="Borenstein E."/>
            <person name="Mougous J.D."/>
        </authorList>
    </citation>
    <scope>NUCLEOTIDE SEQUENCE</scope>
    <source>
        <strain evidence="12">3725 D1 iv</strain>
    </source>
</reference>
<reference evidence="10" key="7">
    <citation type="submission" date="2022-10" db="EMBL/GenBank/DDBJ databases">
        <title>Human gut microbiome strain richness.</title>
        <authorList>
            <person name="Chen-Liaw A."/>
        </authorList>
    </citation>
    <scope>NUCLEOTIDE SEQUENCE</scope>
    <source>
        <strain evidence="10">BSD2780120875st1_E1_BSD2780120875_150330</strain>
        <strain evidence="11">RTP21484st1_H8_RTP21484_190118</strain>
    </source>
</reference>
<dbReference type="EMBL" id="JAQQPO010000045">
    <property type="protein sequence ID" value="MDC7961368.1"/>
    <property type="molecule type" value="Genomic_DNA"/>
</dbReference>
<evidence type="ECO:0000313" key="19">
    <source>
        <dbReference type="Proteomes" id="UP000283329"/>
    </source>
</evidence>
<dbReference type="Proteomes" id="UP000318823">
    <property type="component" value="Chromosome"/>
</dbReference>
<evidence type="ECO:0000313" key="24">
    <source>
        <dbReference type="Proteomes" id="UP000375690"/>
    </source>
</evidence>
<dbReference type="Proteomes" id="UP000283329">
    <property type="component" value="Unassembled WGS sequence"/>
</dbReference>
<dbReference type="Proteomes" id="UP000478493">
    <property type="component" value="Unassembled WGS sequence"/>
</dbReference>
<dbReference type="Proteomes" id="UP000435985">
    <property type="component" value="Unassembled WGS sequence"/>
</dbReference>
<evidence type="ECO:0000313" key="25">
    <source>
        <dbReference type="Proteomes" id="UP000435985"/>
    </source>
</evidence>
<dbReference type="InterPro" id="IPR025509">
    <property type="entry name" value="DUF4396"/>
</dbReference>